<keyword evidence="3" id="KW-1185">Reference proteome</keyword>
<protein>
    <submittedName>
        <fullName evidence="2">DUF1028 domain-containing protein</fullName>
    </submittedName>
</protein>
<sequence>MAKTPNNLVATFSIVGFDPNTGELGVATQSKFLGVGAVVPWAEANVGAVATQSLANTAFGPDGLALLREGKTAQEALDTLTKNDPDAAMRQVGIVDFKGNSATFTGEGCYDWAGGKAGKNYAAQGNILVGEDTVTAMAETFETTEGQPLAERLLSCLHAAQKAGGDKRGMQSAAIYIVKEKGGYGGYNDRYLDLRVDEHEMPIDELERIYRLHQLYFNKPKEENIVELDDEKKFALSKKLAELGYLEEGGDFDEAFRNYIHTENFEEREQEPGKIDLELYYYIVGNH</sequence>
<evidence type="ECO:0000313" key="3">
    <source>
        <dbReference type="Proteomes" id="UP001597452"/>
    </source>
</evidence>
<feature type="domain" description="Putative peptidoglycan binding" evidence="1">
    <location>
        <begin position="216"/>
        <end position="282"/>
    </location>
</feature>
<gene>
    <name evidence="2" type="ORF">ACFSW4_09740</name>
</gene>
<dbReference type="Pfam" id="PF08823">
    <property type="entry name" value="PG_binding_2"/>
    <property type="match status" value="1"/>
</dbReference>
<dbReference type="RefSeq" id="WP_054754540.1">
    <property type="nucleotide sequence ID" value="NZ_JBHUMZ010000021.1"/>
</dbReference>
<reference evidence="3" key="1">
    <citation type="journal article" date="2019" name="Int. J. Syst. Evol. Microbiol.">
        <title>The Global Catalogue of Microorganisms (GCM) 10K type strain sequencing project: providing services to taxonomists for standard genome sequencing and annotation.</title>
        <authorList>
            <consortium name="The Broad Institute Genomics Platform"/>
            <consortium name="The Broad Institute Genome Sequencing Center for Infectious Disease"/>
            <person name="Wu L."/>
            <person name="Ma J."/>
        </authorList>
    </citation>
    <scope>NUCLEOTIDE SEQUENCE [LARGE SCALE GENOMIC DNA]</scope>
    <source>
        <strain evidence="3">TISTR 1571</strain>
    </source>
</reference>
<accession>A0ABW5QBY4</accession>
<dbReference type="Proteomes" id="UP001597452">
    <property type="component" value="Unassembled WGS sequence"/>
</dbReference>
<name>A0ABW5QBY4_9BACI</name>
<dbReference type="InterPro" id="IPR029055">
    <property type="entry name" value="Ntn_hydrolases_N"/>
</dbReference>
<proteinExistence type="predicted"/>
<dbReference type="Pfam" id="PF06267">
    <property type="entry name" value="DUF1028"/>
    <property type="match status" value="1"/>
</dbReference>
<dbReference type="InterPro" id="IPR014927">
    <property type="entry name" value="PG-bd_2"/>
</dbReference>
<dbReference type="EMBL" id="JBHUMZ010000021">
    <property type="protein sequence ID" value="MFD2639145.1"/>
    <property type="molecule type" value="Genomic_DNA"/>
</dbReference>
<dbReference type="PANTHER" id="PTHR39328:SF1">
    <property type="entry name" value="BLL2871 PROTEIN"/>
    <property type="match status" value="1"/>
</dbReference>
<organism evidence="2 3">
    <name type="scientific">Piscibacillus salipiscarius</name>
    <dbReference type="NCBI Taxonomy" id="299480"/>
    <lineage>
        <taxon>Bacteria</taxon>
        <taxon>Bacillati</taxon>
        <taxon>Bacillota</taxon>
        <taxon>Bacilli</taxon>
        <taxon>Bacillales</taxon>
        <taxon>Bacillaceae</taxon>
        <taxon>Piscibacillus</taxon>
    </lineage>
</organism>
<evidence type="ECO:0000313" key="2">
    <source>
        <dbReference type="EMBL" id="MFD2639145.1"/>
    </source>
</evidence>
<dbReference type="SUPFAM" id="SSF56235">
    <property type="entry name" value="N-terminal nucleophile aminohydrolases (Ntn hydrolases)"/>
    <property type="match status" value="1"/>
</dbReference>
<dbReference type="Gene3D" id="3.60.20.10">
    <property type="entry name" value="Glutamine Phosphoribosylpyrophosphate, subunit 1, domain 1"/>
    <property type="match status" value="1"/>
</dbReference>
<dbReference type="InterPro" id="IPR010430">
    <property type="entry name" value="DUF1028"/>
</dbReference>
<evidence type="ECO:0000259" key="1">
    <source>
        <dbReference type="Pfam" id="PF08823"/>
    </source>
</evidence>
<dbReference type="PANTHER" id="PTHR39328">
    <property type="entry name" value="BLL2871 PROTEIN"/>
    <property type="match status" value="1"/>
</dbReference>
<comment type="caution">
    <text evidence="2">The sequence shown here is derived from an EMBL/GenBank/DDBJ whole genome shotgun (WGS) entry which is preliminary data.</text>
</comment>